<evidence type="ECO:0008006" key="4">
    <source>
        <dbReference type="Google" id="ProtNLM"/>
    </source>
</evidence>
<keyword evidence="3" id="KW-1185">Reference proteome</keyword>
<keyword evidence="1" id="KW-0812">Transmembrane</keyword>
<name>A0A2P8H800_9BACI</name>
<feature type="transmembrane region" description="Helical" evidence="1">
    <location>
        <begin position="92"/>
        <end position="117"/>
    </location>
</feature>
<evidence type="ECO:0000313" key="2">
    <source>
        <dbReference type="EMBL" id="PSL42310.1"/>
    </source>
</evidence>
<proteinExistence type="predicted"/>
<feature type="transmembrane region" description="Helical" evidence="1">
    <location>
        <begin position="49"/>
        <end position="72"/>
    </location>
</feature>
<dbReference type="PANTHER" id="PTHR39165:SF1">
    <property type="entry name" value="DUF456 DOMAIN-CONTAINING PROTEIN"/>
    <property type="match status" value="1"/>
</dbReference>
<keyword evidence="1" id="KW-1133">Transmembrane helix</keyword>
<keyword evidence="1" id="KW-0472">Membrane</keyword>
<dbReference type="AlphaFoldDB" id="A0A2P8H800"/>
<feature type="transmembrane region" description="Helical" evidence="1">
    <location>
        <begin position="129"/>
        <end position="157"/>
    </location>
</feature>
<feature type="transmembrane region" description="Helical" evidence="1">
    <location>
        <begin position="20"/>
        <end position="42"/>
    </location>
</feature>
<accession>A0A2P8H800</accession>
<dbReference type="EMBL" id="PYAV01000016">
    <property type="protein sequence ID" value="PSL42310.1"/>
    <property type="molecule type" value="Genomic_DNA"/>
</dbReference>
<reference evidence="2 3" key="1">
    <citation type="submission" date="2018-03" db="EMBL/GenBank/DDBJ databases">
        <title>Genomic Encyclopedia of Type Strains, Phase III (KMG-III): the genomes of soil and plant-associated and newly described type strains.</title>
        <authorList>
            <person name="Whitman W."/>
        </authorList>
    </citation>
    <scope>NUCLEOTIDE SEQUENCE [LARGE SCALE GENOMIC DNA]</scope>
    <source>
        <strain evidence="2 3">CGMCC 1.07653</strain>
    </source>
</reference>
<dbReference type="RefSeq" id="WP_106589766.1">
    <property type="nucleotide sequence ID" value="NZ_PYAV01000016.1"/>
</dbReference>
<sequence length="159" mass="16949">MEWLWLVLAVLFYGGAWLGLIYPIVPSGLMYILAALATAGYFGFSDVGIIFYFVHAVLIILLFLIDHLISILGIQRSGGSKYAVWGSLAGALIGPFIIPVFGLFVGLAVGAVAGELFAGTKEWQKIGKVGAASLIGFVVGVIVKSILLITGLLHVFFFL</sequence>
<evidence type="ECO:0000256" key="1">
    <source>
        <dbReference type="SAM" id="Phobius"/>
    </source>
</evidence>
<gene>
    <name evidence="2" type="ORF">B0H94_1169</name>
</gene>
<dbReference type="Proteomes" id="UP000242310">
    <property type="component" value="Unassembled WGS sequence"/>
</dbReference>
<dbReference type="InterPro" id="IPR007403">
    <property type="entry name" value="DUF456"/>
</dbReference>
<dbReference type="Pfam" id="PF04306">
    <property type="entry name" value="DUF456"/>
    <property type="match status" value="1"/>
</dbReference>
<dbReference type="PANTHER" id="PTHR39165">
    <property type="entry name" value="IG HYPOTHETICAL 17883"/>
    <property type="match status" value="1"/>
</dbReference>
<evidence type="ECO:0000313" key="3">
    <source>
        <dbReference type="Proteomes" id="UP000242310"/>
    </source>
</evidence>
<comment type="caution">
    <text evidence="2">The sequence shown here is derived from an EMBL/GenBank/DDBJ whole genome shotgun (WGS) entry which is preliminary data.</text>
</comment>
<protein>
    <recommendedName>
        <fullName evidence="4">DUF456 family protein</fullName>
    </recommendedName>
</protein>
<organism evidence="2 3">
    <name type="scientific">Salsuginibacillus halophilus</name>
    <dbReference type="NCBI Taxonomy" id="517424"/>
    <lineage>
        <taxon>Bacteria</taxon>
        <taxon>Bacillati</taxon>
        <taxon>Bacillota</taxon>
        <taxon>Bacilli</taxon>
        <taxon>Bacillales</taxon>
        <taxon>Bacillaceae</taxon>
        <taxon>Salsuginibacillus</taxon>
    </lineage>
</organism>
<dbReference type="OrthoDB" id="9808460at2"/>